<feature type="compositionally biased region" description="Basic and acidic residues" evidence="14">
    <location>
        <begin position="444"/>
        <end position="456"/>
    </location>
</feature>
<dbReference type="SMART" id="SM00493">
    <property type="entry name" value="TOPRIM"/>
    <property type="match status" value="1"/>
</dbReference>
<dbReference type="GO" id="GO:0000428">
    <property type="term" value="C:DNA-directed RNA polymerase complex"/>
    <property type="evidence" value="ECO:0007669"/>
    <property type="project" value="UniProtKB-KW"/>
</dbReference>
<evidence type="ECO:0000256" key="8">
    <source>
        <dbReference type="ARBA" id="ARBA00022833"/>
    </source>
</evidence>
<evidence type="ECO:0000256" key="11">
    <source>
        <dbReference type="ARBA" id="ARBA00023163"/>
    </source>
</evidence>
<evidence type="ECO:0000256" key="3">
    <source>
        <dbReference type="ARBA" id="ARBA00022679"/>
    </source>
</evidence>
<dbReference type="PIRSF" id="PIRSF002811">
    <property type="entry name" value="DnaG"/>
    <property type="match status" value="1"/>
</dbReference>
<dbReference type="PANTHER" id="PTHR30313">
    <property type="entry name" value="DNA PRIMASE"/>
    <property type="match status" value="1"/>
</dbReference>
<dbReference type="PROSITE" id="PS50880">
    <property type="entry name" value="TOPRIM"/>
    <property type="match status" value="1"/>
</dbReference>
<dbReference type="Proteomes" id="UP000594468">
    <property type="component" value="Chromosome"/>
</dbReference>
<evidence type="ECO:0000256" key="14">
    <source>
        <dbReference type="SAM" id="MobiDB-lite"/>
    </source>
</evidence>
<evidence type="ECO:0000256" key="2">
    <source>
        <dbReference type="ARBA" id="ARBA00022515"/>
    </source>
</evidence>
<dbReference type="KEGG" id="pmet:G4Y79_10345"/>
<keyword evidence="3 12" id="KW-0808">Transferase</keyword>
<dbReference type="HAMAP" id="MF_00974">
    <property type="entry name" value="DNA_primase_DnaG"/>
    <property type="match status" value="1"/>
</dbReference>
<dbReference type="InterPro" id="IPR006171">
    <property type="entry name" value="TOPRIM_dom"/>
</dbReference>
<dbReference type="GO" id="GO:1990077">
    <property type="term" value="C:primosome complex"/>
    <property type="evidence" value="ECO:0007669"/>
    <property type="project" value="UniProtKB-KW"/>
</dbReference>
<dbReference type="InterPro" id="IPR050219">
    <property type="entry name" value="DnaG_primase"/>
</dbReference>
<evidence type="ECO:0000256" key="4">
    <source>
        <dbReference type="ARBA" id="ARBA00022695"/>
    </source>
</evidence>
<dbReference type="InterPro" id="IPR037068">
    <property type="entry name" value="DNA_primase_core_N_sf"/>
</dbReference>
<comment type="catalytic activity">
    <reaction evidence="12">
        <text>ssDNA + n NTP = ssDNA/pppN(pN)n-1 hybrid + (n-1) diphosphate.</text>
        <dbReference type="EC" id="2.7.7.101"/>
    </reaction>
</comment>
<evidence type="ECO:0000256" key="13">
    <source>
        <dbReference type="PIRSR" id="PIRSR002811-1"/>
    </source>
</evidence>
<keyword evidence="9" id="KW-0460">Magnesium</keyword>
<dbReference type="AlphaFoldDB" id="A0A7S8ED28"/>
<dbReference type="InterPro" id="IPR036977">
    <property type="entry name" value="DNA_primase_Znf_CHC2"/>
</dbReference>
<dbReference type="EC" id="2.7.7.101" evidence="12"/>
<evidence type="ECO:0000313" key="17">
    <source>
        <dbReference type="Proteomes" id="UP000594468"/>
    </source>
</evidence>
<feature type="compositionally biased region" description="Low complexity" evidence="14">
    <location>
        <begin position="506"/>
        <end position="516"/>
    </location>
</feature>
<dbReference type="NCBIfam" id="TIGR01391">
    <property type="entry name" value="dnaG"/>
    <property type="match status" value="1"/>
</dbReference>
<comment type="caution">
    <text evidence="12">Lacks conserved residue(s) required for the propagation of feature annotation.</text>
</comment>
<evidence type="ECO:0000256" key="5">
    <source>
        <dbReference type="ARBA" id="ARBA00022705"/>
    </source>
</evidence>
<name>A0A7S8ED28_9CHLR</name>
<dbReference type="EMBL" id="CP062983">
    <property type="protein sequence ID" value="QPC84753.1"/>
    <property type="molecule type" value="Genomic_DNA"/>
</dbReference>
<keyword evidence="1 12" id="KW-0240">DNA-directed RNA polymerase</keyword>
<evidence type="ECO:0000259" key="15">
    <source>
        <dbReference type="PROSITE" id="PS50880"/>
    </source>
</evidence>
<keyword evidence="7 13" id="KW-0863">Zinc-finger</keyword>
<comment type="function">
    <text evidence="12">RNA polymerase that catalyzes the synthesis of short RNA molecules used as primers for DNA polymerase during DNA replication.</text>
</comment>
<dbReference type="SUPFAM" id="SSF57783">
    <property type="entry name" value="Zinc beta-ribbon"/>
    <property type="match status" value="1"/>
</dbReference>
<dbReference type="GO" id="GO:0008270">
    <property type="term" value="F:zinc ion binding"/>
    <property type="evidence" value="ECO:0007669"/>
    <property type="project" value="UniProtKB-KW"/>
</dbReference>
<comment type="cofactor">
    <cofactor evidence="13">
        <name>Zn(2+)</name>
        <dbReference type="ChEBI" id="CHEBI:29105"/>
    </cofactor>
    <text evidence="13">Binds 1 zinc ion per monomer.</text>
</comment>
<dbReference type="Pfam" id="PF01807">
    <property type="entry name" value="Zn_ribbon_DnaG"/>
    <property type="match status" value="1"/>
</dbReference>
<keyword evidence="4 12" id="KW-0548">Nucleotidyltransferase</keyword>
<dbReference type="InterPro" id="IPR034151">
    <property type="entry name" value="TOPRIM_DnaG_bac"/>
</dbReference>
<keyword evidence="2 12" id="KW-0639">Primosome</keyword>
<dbReference type="CDD" id="cd03364">
    <property type="entry name" value="TOPRIM_DnaG_primases"/>
    <property type="match status" value="1"/>
</dbReference>
<keyword evidence="5 12" id="KW-0235">DNA replication</keyword>
<keyword evidence="8 13" id="KW-0862">Zinc</keyword>
<keyword evidence="10 12" id="KW-0238">DNA-binding</keyword>
<feature type="region of interest" description="Disordered" evidence="14">
    <location>
        <begin position="444"/>
        <end position="525"/>
    </location>
</feature>
<sequence>MSVTEQIKARLDIVQYVQQYVPQLKKAGRYYKACCPFHSEKTPSFVVNPDTQSWRCFGACAEGGDIFSFAMKQNGWSFSEALNELGRQAGVQVAQQTPEQEEEAAHQDRLRGMLQTAADFYHQHLVSIEDDATRAAYEYARQKRGFSDETIARYQIGYAPAGWQHMLTALTDLGYSEQEILDAGLASQNDRGRVYDRFRNRLMIPIKDDRGRMVGFGARALDPDDTPKYLNSPQTAVFDKSHTLFGLDLAKGAIRESETAVIVEGYMDVIQAHQAGYLNVIAQMGTAMTESQLRLIVPRYAKRIILALDADAAGQNATRRSLEVAREALQADYTGKLAVEIRVLHITNGKDPDDFLRETPEKWPEIVAAAVPVADFVIDLETAELGPDASLQERQAVAERVLPILSASENNLYTRENLQKLAMRLRISEQDLLNWAQELQREERKRRDAQARREQQQKSQPTTSPEDEPSSSYEPPIFFGDDDMPPMFDDDGRDFLPDVDLPAPAPKTSAAKTPAVPSSPAFTPARLTSRHTSRASEAHCLRMLLHKPDLLFQANRRLRELAQESMDLIDGPLGDITVEDFSQSDYRLIFKALLASLMQDDMEPLDYIRQNLDAALASELNQLLLTDVDMVQEQLAGRFGGEFIDSWGAFKRQSLPGIDVENDVVRRILQVRRQRVQREREEILFLVTEAERSHDKQVAREHGAQCMLLNMASHRLNQAILVSHRPGS</sequence>
<feature type="domain" description="Toprim" evidence="15">
    <location>
        <begin position="258"/>
        <end position="341"/>
    </location>
</feature>
<dbReference type="InterPro" id="IPR006295">
    <property type="entry name" value="DNA_primase_DnaG"/>
</dbReference>
<evidence type="ECO:0000256" key="12">
    <source>
        <dbReference type="HAMAP-Rule" id="MF_00974"/>
    </source>
</evidence>
<keyword evidence="6 13" id="KW-0479">Metal-binding</keyword>
<dbReference type="FunFam" id="3.90.980.10:FF:000001">
    <property type="entry name" value="DNA primase"/>
    <property type="match status" value="1"/>
</dbReference>
<keyword evidence="11 12" id="KW-0804">Transcription</keyword>
<dbReference type="RefSeq" id="WP_195172816.1">
    <property type="nucleotide sequence ID" value="NZ_CP062983.1"/>
</dbReference>
<comment type="subunit">
    <text evidence="12">Monomer. Interacts with DnaB.</text>
</comment>
<gene>
    <name evidence="12" type="primary">dnaG</name>
    <name evidence="16" type="ORF">G4Y79_10345</name>
</gene>
<evidence type="ECO:0000256" key="7">
    <source>
        <dbReference type="ARBA" id="ARBA00022771"/>
    </source>
</evidence>
<reference evidence="16 17" key="1">
    <citation type="submission" date="2020-02" db="EMBL/GenBank/DDBJ databases">
        <authorList>
            <person name="Zheng R.K."/>
            <person name="Sun C.M."/>
        </authorList>
    </citation>
    <scope>NUCLEOTIDE SEQUENCE [LARGE SCALE GENOMIC DNA]</scope>
    <source>
        <strain evidence="17">rifampicinis</strain>
    </source>
</reference>
<dbReference type="Pfam" id="PF08275">
    <property type="entry name" value="DNAG_N"/>
    <property type="match status" value="1"/>
</dbReference>
<dbReference type="GO" id="GO:0003899">
    <property type="term" value="F:DNA-directed RNA polymerase activity"/>
    <property type="evidence" value="ECO:0007669"/>
    <property type="project" value="UniProtKB-UniRule"/>
</dbReference>
<dbReference type="InterPro" id="IPR002694">
    <property type="entry name" value="Znf_CHC2"/>
</dbReference>
<protein>
    <recommendedName>
        <fullName evidence="12">DNA primase</fullName>
        <ecNumber evidence="12">2.7.7.101</ecNumber>
    </recommendedName>
</protein>
<dbReference type="PANTHER" id="PTHR30313:SF2">
    <property type="entry name" value="DNA PRIMASE"/>
    <property type="match status" value="1"/>
</dbReference>
<evidence type="ECO:0000313" key="16">
    <source>
        <dbReference type="EMBL" id="QPC84753.1"/>
    </source>
</evidence>
<dbReference type="SUPFAM" id="SSF56731">
    <property type="entry name" value="DNA primase core"/>
    <property type="match status" value="1"/>
</dbReference>
<dbReference type="Gene3D" id="3.90.580.10">
    <property type="entry name" value="Zinc finger, CHC2-type domain"/>
    <property type="match status" value="1"/>
</dbReference>
<dbReference type="Gene3D" id="3.90.980.10">
    <property type="entry name" value="DNA primase, catalytic core, N-terminal domain"/>
    <property type="match status" value="1"/>
</dbReference>
<dbReference type="GO" id="GO:0006269">
    <property type="term" value="P:DNA replication, synthesis of primer"/>
    <property type="evidence" value="ECO:0007669"/>
    <property type="project" value="UniProtKB-UniRule"/>
</dbReference>
<feature type="zinc finger region" description="CHC2-type" evidence="13">
    <location>
        <begin position="35"/>
        <end position="60"/>
    </location>
</feature>
<accession>A0A7S8ED28</accession>
<dbReference type="SMART" id="SM00400">
    <property type="entry name" value="ZnF_CHCC"/>
    <property type="match status" value="1"/>
</dbReference>
<comment type="similarity">
    <text evidence="12">Belongs to the DnaG primase family.</text>
</comment>
<dbReference type="Pfam" id="PF13155">
    <property type="entry name" value="Toprim_2"/>
    <property type="match status" value="1"/>
</dbReference>
<dbReference type="InterPro" id="IPR030846">
    <property type="entry name" value="DnaG_bac"/>
</dbReference>
<dbReference type="Gene3D" id="3.40.1360.10">
    <property type="match status" value="1"/>
</dbReference>
<dbReference type="InterPro" id="IPR013264">
    <property type="entry name" value="DNAG_N"/>
</dbReference>
<dbReference type="GO" id="GO:0005737">
    <property type="term" value="C:cytoplasm"/>
    <property type="evidence" value="ECO:0007669"/>
    <property type="project" value="TreeGrafter"/>
</dbReference>
<feature type="compositionally biased region" description="Low complexity" evidence="14">
    <location>
        <begin position="457"/>
        <end position="479"/>
    </location>
</feature>
<keyword evidence="17" id="KW-1185">Reference proteome</keyword>
<evidence type="ECO:0000256" key="1">
    <source>
        <dbReference type="ARBA" id="ARBA00022478"/>
    </source>
</evidence>
<evidence type="ECO:0000256" key="10">
    <source>
        <dbReference type="ARBA" id="ARBA00023125"/>
    </source>
</evidence>
<feature type="compositionally biased region" description="Acidic residues" evidence="14">
    <location>
        <begin position="480"/>
        <end position="492"/>
    </location>
</feature>
<organism evidence="16 17">
    <name type="scientific">Phototrophicus methaneseepsis</name>
    <dbReference type="NCBI Taxonomy" id="2710758"/>
    <lineage>
        <taxon>Bacteria</taxon>
        <taxon>Bacillati</taxon>
        <taxon>Chloroflexota</taxon>
        <taxon>Candidatus Thermofontia</taxon>
        <taxon>Phototrophicales</taxon>
        <taxon>Phototrophicaceae</taxon>
        <taxon>Phototrophicus</taxon>
    </lineage>
</organism>
<proteinExistence type="inferred from homology"/>
<evidence type="ECO:0000256" key="9">
    <source>
        <dbReference type="ARBA" id="ARBA00022842"/>
    </source>
</evidence>
<dbReference type="GO" id="GO:0003677">
    <property type="term" value="F:DNA binding"/>
    <property type="evidence" value="ECO:0007669"/>
    <property type="project" value="UniProtKB-KW"/>
</dbReference>
<evidence type="ECO:0000256" key="6">
    <source>
        <dbReference type="ARBA" id="ARBA00022723"/>
    </source>
</evidence>